<keyword evidence="4" id="KW-1185">Reference proteome</keyword>
<feature type="compositionally biased region" description="Basic and acidic residues" evidence="1">
    <location>
        <begin position="51"/>
        <end position="61"/>
    </location>
</feature>
<feature type="region of interest" description="Disordered" evidence="1">
    <location>
        <begin position="51"/>
        <end position="78"/>
    </location>
</feature>
<dbReference type="RefSeq" id="WP_343858779.1">
    <property type="nucleotide sequence ID" value="NZ_BAAACX010000007.1"/>
</dbReference>
<organism evidence="3 4">
    <name type="scientific">Paenibacillus motobuensis</name>
    <dbReference type="NCBI Taxonomy" id="295324"/>
    <lineage>
        <taxon>Bacteria</taxon>
        <taxon>Bacillati</taxon>
        <taxon>Bacillota</taxon>
        <taxon>Bacilli</taxon>
        <taxon>Bacillales</taxon>
        <taxon>Paenibacillaceae</taxon>
        <taxon>Paenibacillus</taxon>
    </lineage>
</organism>
<feature type="transmembrane region" description="Helical" evidence="2">
    <location>
        <begin position="6"/>
        <end position="22"/>
    </location>
</feature>
<protein>
    <submittedName>
        <fullName evidence="3">Uncharacterized protein</fullName>
    </submittedName>
</protein>
<name>A0ABP3HWW8_9BACL</name>
<reference evidence="4" key="1">
    <citation type="journal article" date="2019" name="Int. J. Syst. Evol. Microbiol.">
        <title>The Global Catalogue of Microorganisms (GCM) 10K type strain sequencing project: providing services to taxonomists for standard genome sequencing and annotation.</title>
        <authorList>
            <consortium name="The Broad Institute Genomics Platform"/>
            <consortium name="The Broad Institute Genome Sequencing Center for Infectious Disease"/>
            <person name="Wu L."/>
            <person name="Ma J."/>
        </authorList>
    </citation>
    <scope>NUCLEOTIDE SEQUENCE [LARGE SCALE GENOMIC DNA]</scope>
    <source>
        <strain evidence="4">JCM 12774</strain>
    </source>
</reference>
<sequence length="92" mass="10785">MTEIVLAVLVFGVICFLCLMMRDKDKTIRELTDKLMSRNYTEYVSMTRARDDPHTNVESRKPLSWYDDPNVPDVDDEDLQDMKKGVIPGFRR</sequence>
<dbReference type="Proteomes" id="UP001500340">
    <property type="component" value="Unassembled WGS sequence"/>
</dbReference>
<evidence type="ECO:0000256" key="2">
    <source>
        <dbReference type="SAM" id="Phobius"/>
    </source>
</evidence>
<evidence type="ECO:0000313" key="4">
    <source>
        <dbReference type="Proteomes" id="UP001500340"/>
    </source>
</evidence>
<evidence type="ECO:0000313" key="3">
    <source>
        <dbReference type="EMBL" id="GAA0382600.1"/>
    </source>
</evidence>
<accession>A0ABP3HWW8</accession>
<gene>
    <name evidence="3" type="ORF">GCM10008933_12210</name>
</gene>
<comment type="caution">
    <text evidence="3">The sequence shown here is derived from an EMBL/GenBank/DDBJ whole genome shotgun (WGS) entry which is preliminary data.</text>
</comment>
<keyword evidence="2" id="KW-0812">Transmembrane</keyword>
<proteinExistence type="predicted"/>
<keyword evidence="2" id="KW-1133">Transmembrane helix</keyword>
<evidence type="ECO:0000256" key="1">
    <source>
        <dbReference type="SAM" id="MobiDB-lite"/>
    </source>
</evidence>
<dbReference type="EMBL" id="BAAACX010000007">
    <property type="protein sequence ID" value="GAA0382600.1"/>
    <property type="molecule type" value="Genomic_DNA"/>
</dbReference>
<keyword evidence="2" id="KW-0472">Membrane</keyword>